<name>A0AAE0KY59_9CHLO</name>
<accession>A0AAE0KY59</accession>
<sequence length="335" mass="38372">MCSKGRFLFKHRLNVDQVPLPFVVGDYDHTIDDKGTKDVWNGTLIPWLKEHIPNDEAVIFADNLDAQIQPAYLENQKEKGNVMGWSLLKGGTHWSQPVDQGAGREVKRDIDYEQNEWLEDLGNLDKWENAEITASDRRILMTWWSGEGYAWMVKRCNLNRYFEKTDCLMSVSGSGDDRITPEGLSSFTFERQVIPAVLAETPLQTHVPAATHVEMQHSVQQEELSEEEVDSEDDDDSDEAEKWFVPEGFATVDTPVEAVDSSFVGAHIMFKWNGVGWCHGWVQKFYPNHRRGYNVEVVYEDVDRRDHILRLQDYGRGDTVEAGAWCLLQKQSMGA</sequence>
<evidence type="ECO:0000256" key="1">
    <source>
        <dbReference type="SAM" id="MobiDB-lite"/>
    </source>
</evidence>
<dbReference type="EMBL" id="LGRX02014142">
    <property type="protein sequence ID" value="KAK3265096.1"/>
    <property type="molecule type" value="Genomic_DNA"/>
</dbReference>
<dbReference type="Proteomes" id="UP001190700">
    <property type="component" value="Unassembled WGS sequence"/>
</dbReference>
<evidence type="ECO:0000313" key="2">
    <source>
        <dbReference type="EMBL" id="KAK3265096.1"/>
    </source>
</evidence>
<comment type="caution">
    <text evidence="2">The sequence shown here is derived from an EMBL/GenBank/DDBJ whole genome shotgun (WGS) entry which is preliminary data.</text>
</comment>
<organism evidence="2 3">
    <name type="scientific">Cymbomonas tetramitiformis</name>
    <dbReference type="NCBI Taxonomy" id="36881"/>
    <lineage>
        <taxon>Eukaryota</taxon>
        <taxon>Viridiplantae</taxon>
        <taxon>Chlorophyta</taxon>
        <taxon>Pyramimonadophyceae</taxon>
        <taxon>Pyramimonadales</taxon>
        <taxon>Pyramimonadaceae</taxon>
        <taxon>Cymbomonas</taxon>
    </lineage>
</organism>
<keyword evidence="3" id="KW-1185">Reference proteome</keyword>
<gene>
    <name evidence="2" type="ORF">CYMTET_26201</name>
</gene>
<reference evidence="2 3" key="1">
    <citation type="journal article" date="2015" name="Genome Biol. Evol.">
        <title>Comparative Genomics of a Bacterivorous Green Alga Reveals Evolutionary Causalities and Consequences of Phago-Mixotrophic Mode of Nutrition.</title>
        <authorList>
            <person name="Burns J.A."/>
            <person name="Paasch A."/>
            <person name="Narechania A."/>
            <person name="Kim E."/>
        </authorList>
    </citation>
    <scope>NUCLEOTIDE SEQUENCE [LARGE SCALE GENOMIC DNA]</scope>
    <source>
        <strain evidence="2 3">PLY_AMNH</strain>
    </source>
</reference>
<proteinExistence type="predicted"/>
<feature type="region of interest" description="Disordered" evidence="1">
    <location>
        <begin position="215"/>
        <end position="238"/>
    </location>
</feature>
<feature type="compositionally biased region" description="Acidic residues" evidence="1">
    <location>
        <begin position="223"/>
        <end position="238"/>
    </location>
</feature>
<dbReference type="AlphaFoldDB" id="A0AAE0KY59"/>
<protein>
    <submittedName>
        <fullName evidence="2">Uncharacterized protein</fullName>
    </submittedName>
</protein>
<evidence type="ECO:0000313" key="3">
    <source>
        <dbReference type="Proteomes" id="UP001190700"/>
    </source>
</evidence>